<dbReference type="Gene3D" id="3.40.50.10490">
    <property type="entry name" value="Glucose-6-phosphate isomerase like protein, domain 1"/>
    <property type="match status" value="1"/>
</dbReference>
<dbReference type="InterPro" id="IPR000281">
    <property type="entry name" value="HTH_RpiR"/>
</dbReference>
<proteinExistence type="predicted"/>
<dbReference type="GO" id="GO:0097367">
    <property type="term" value="F:carbohydrate derivative binding"/>
    <property type="evidence" value="ECO:0007669"/>
    <property type="project" value="InterPro"/>
</dbReference>
<gene>
    <name evidence="2" type="ORF">AN401_18165</name>
</gene>
<dbReference type="SUPFAM" id="SSF53697">
    <property type="entry name" value="SIS domain"/>
    <property type="match status" value="1"/>
</dbReference>
<dbReference type="PANTHER" id="PTHR30514">
    <property type="entry name" value="GLUCOKINASE"/>
    <property type="match status" value="1"/>
</dbReference>
<evidence type="ECO:0000259" key="1">
    <source>
        <dbReference type="PROSITE" id="PS51071"/>
    </source>
</evidence>
<protein>
    <recommendedName>
        <fullName evidence="1">HTH rpiR-type domain-containing protein</fullName>
    </recommendedName>
</protein>
<dbReference type="PROSITE" id="PS51071">
    <property type="entry name" value="HTH_RPIR"/>
    <property type="match status" value="1"/>
</dbReference>
<evidence type="ECO:0000313" key="3">
    <source>
        <dbReference type="Proteomes" id="UP000217763"/>
    </source>
</evidence>
<dbReference type="InterPro" id="IPR036388">
    <property type="entry name" value="WH-like_DNA-bd_sf"/>
</dbReference>
<dbReference type="KEGG" id="zdf:AN401_18165"/>
<dbReference type="InterPro" id="IPR009057">
    <property type="entry name" value="Homeodomain-like_sf"/>
</dbReference>
<evidence type="ECO:0000313" key="2">
    <source>
        <dbReference type="EMBL" id="ATG75535.1"/>
    </source>
</evidence>
<dbReference type="GO" id="GO:1901135">
    <property type="term" value="P:carbohydrate derivative metabolic process"/>
    <property type="evidence" value="ECO:0007669"/>
    <property type="project" value="InterPro"/>
</dbReference>
<dbReference type="EMBL" id="CP012621">
    <property type="protein sequence ID" value="ATG75535.1"/>
    <property type="molecule type" value="Genomic_DNA"/>
</dbReference>
<dbReference type="PANTHER" id="PTHR30514:SF18">
    <property type="entry name" value="RPIR-FAMILY TRANSCRIPTIONAL REGULATOR"/>
    <property type="match status" value="1"/>
</dbReference>
<dbReference type="AlphaFoldDB" id="A0A291HTQ3"/>
<dbReference type="GO" id="GO:0003677">
    <property type="term" value="F:DNA binding"/>
    <property type="evidence" value="ECO:0007669"/>
    <property type="project" value="InterPro"/>
</dbReference>
<keyword evidence="3" id="KW-1185">Reference proteome</keyword>
<accession>A0A291HTQ3</accession>
<dbReference type="Pfam" id="PF01418">
    <property type="entry name" value="HTH_6"/>
    <property type="match status" value="1"/>
</dbReference>
<dbReference type="InterPro" id="IPR047640">
    <property type="entry name" value="RpiR-like"/>
</dbReference>
<dbReference type="GO" id="GO:0003700">
    <property type="term" value="F:DNA-binding transcription factor activity"/>
    <property type="evidence" value="ECO:0007669"/>
    <property type="project" value="InterPro"/>
</dbReference>
<name>A0A291HTQ3_9GAMM</name>
<dbReference type="RefSeq" id="WP_096780142.1">
    <property type="nucleotide sequence ID" value="NZ_CP012621.1"/>
</dbReference>
<dbReference type="SUPFAM" id="SSF46689">
    <property type="entry name" value="Homeodomain-like"/>
    <property type="match status" value="1"/>
</dbReference>
<feature type="domain" description="HTH rpiR-type" evidence="1">
    <location>
        <begin position="2"/>
        <end position="78"/>
    </location>
</feature>
<dbReference type="InterPro" id="IPR046348">
    <property type="entry name" value="SIS_dom_sf"/>
</dbReference>
<dbReference type="Proteomes" id="UP000217763">
    <property type="component" value="Chromosome"/>
</dbReference>
<dbReference type="Gene3D" id="1.10.10.10">
    <property type="entry name" value="Winged helix-like DNA-binding domain superfamily/Winged helix DNA-binding domain"/>
    <property type="match status" value="1"/>
</dbReference>
<sequence>MSQLGEQIRAQFSQLGPQERRVASFILDHMDDLATYNSVELSRCCGVSKSTVSRLFRRLGYDSFREMRDENRRLRQSGVPIPAALGDGPAGLIERQLKCEQDKIAQLLTLLGNGSLDGLIGGLAGARRVGIIGFRNSYPVALHLRQQLVQVRAGVQLLPQPGQTLAEELVDYGVDDLIILVAFHRRPALFPKLLASLRRSGVPLALMVETQAELPDAPDWLLELPLDSVSAFDSYSAAMCTVSLICNLLLHRQLAQGRERIGRINELYRQTEELELNRLWQFSSGG</sequence>
<reference evidence="3" key="1">
    <citation type="submission" date="2015-09" db="EMBL/GenBank/DDBJ databases">
        <authorList>
            <person name="Shao Z."/>
            <person name="Wang L."/>
        </authorList>
    </citation>
    <scope>NUCLEOTIDE SEQUENCE [LARGE SCALE GENOMIC DNA]</scope>
    <source>
        <strain evidence="3">F13-1</strain>
    </source>
</reference>
<organism evidence="2 3">
    <name type="scientific">Zobellella denitrificans</name>
    <dbReference type="NCBI Taxonomy" id="347534"/>
    <lineage>
        <taxon>Bacteria</taxon>
        <taxon>Pseudomonadati</taxon>
        <taxon>Pseudomonadota</taxon>
        <taxon>Gammaproteobacteria</taxon>
        <taxon>Aeromonadales</taxon>
        <taxon>Aeromonadaceae</taxon>
        <taxon>Zobellella</taxon>
    </lineage>
</organism>